<dbReference type="SUPFAM" id="SSF55136">
    <property type="entry name" value="Probable bacterial effector-binding domain"/>
    <property type="match status" value="1"/>
</dbReference>
<dbReference type="OrthoDB" id="9807923at2"/>
<proteinExistence type="predicted"/>
<dbReference type="RefSeq" id="WP_044639372.1">
    <property type="nucleotide sequence ID" value="NZ_CP007202.1"/>
</dbReference>
<dbReference type="Proteomes" id="UP000032229">
    <property type="component" value="Chromosome"/>
</dbReference>
<dbReference type="AlphaFoldDB" id="A0A0C5WC56"/>
<evidence type="ECO:0000313" key="4">
    <source>
        <dbReference type="Proteomes" id="UP000032229"/>
    </source>
</evidence>
<dbReference type="Pfam" id="PF06445">
    <property type="entry name" value="GyrI-like"/>
    <property type="match status" value="1"/>
</dbReference>
<keyword evidence="4" id="KW-1185">Reference proteome</keyword>
<dbReference type="SUPFAM" id="SSF55961">
    <property type="entry name" value="Bet v1-like"/>
    <property type="match status" value="1"/>
</dbReference>
<keyword evidence="1" id="KW-0812">Transmembrane</keyword>
<organism evidence="3 4">
    <name type="scientific">Siansivirga zeaxanthinifaciens CC-SAMT-1</name>
    <dbReference type="NCBI Taxonomy" id="1454006"/>
    <lineage>
        <taxon>Bacteria</taxon>
        <taxon>Pseudomonadati</taxon>
        <taxon>Bacteroidota</taxon>
        <taxon>Flavobacteriia</taxon>
        <taxon>Flavobacteriales</taxon>
        <taxon>Flavobacteriaceae</taxon>
        <taxon>Siansivirga</taxon>
    </lineage>
</organism>
<dbReference type="KEGG" id="sze:AW14_14420"/>
<accession>A0A0C5WC56</accession>
<dbReference type="STRING" id="1454006.AW14_14420"/>
<feature type="domain" description="GyrI-like small molecule binding" evidence="2">
    <location>
        <begin position="194"/>
        <end position="323"/>
    </location>
</feature>
<keyword evidence="1" id="KW-1133">Transmembrane helix</keyword>
<name>A0A0C5WC56_9FLAO</name>
<reference evidence="3 4" key="1">
    <citation type="submission" date="2014-02" db="EMBL/GenBank/DDBJ databases">
        <authorList>
            <person name="Young C.-C."/>
            <person name="Hameed A."/>
            <person name="Huang H.-C."/>
            <person name="Shahina M."/>
        </authorList>
    </citation>
    <scope>NUCLEOTIDE SEQUENCE [LARGE SCALE GENOMIC DNA]</scope>
    <source>
        <strain evidence="3 4">CC-SAMT-1</strain>
    </source>
</reference>
<gene>
    <name evidence="3" type="ORF">AW14_14420</name>
</gene>
<dbReference type="InterPro" id="IPR011256">
    <property type="entry name" value="Reg_factor_effector_dom_sf"/>
</dbReference>
<sequence length="334" mass="37818">MKFIKYLLFLVLIGFIGVSVYIAVQPNSFKITKKYTINAPASVVFNYVNNLKNWKHFDSWSAFENVNTLNSINGEGQLNTIQSNPENSILQELTFDDLPNSNITWSFSTTKNKTTEISWTLSTESIPFKNKAYNLIYGGKEHIIAKHYAETLKKLDSAVIASMKVYKIKVNGSTNYGGGYYLYTTNSCKIDELDEKLKSSMRKVTAFAEKNNIVIAGLPFIYYLKRDSINNATTFECCIPTTEQIISTESDILTGQIIPFEAIKTTLQGDYSNINEAWNTTLNYISKQNLVFPEHGTVIQTFLNDSNAVPNPANWLTEIYFQVQPKDTEVVIEN</sequence>
<keyword evidence="1" id="KW-0472">Membrane</keyword>
<feature type="transmembrane region" description="Helical" evidence="1">
    <location>
        <begin position="6"/>
        <end position="24"/>
    </location>
</feature>
<evidence type="ECO:0000256" key="1">
    <source>
        <dbReference type="SAM" id="Phobius"/>
    </source>
</evidence>
<dbReference type="InterPro" id="IPR029442">
    <property type="entry name" value="GyrI-like"/>
</dbReference>
<dbReference type="EMBL" id="CP007202">
    <property type="protein sequence ID" value="AJR04653.1"/>
    <property type="molecule type" value="Genomic_DNA"/>
</dbReference>
<protein>
    <submittedName>
        <fullName evidence="3">Transcription activator effector-binding protein</fullName>
    </submittedName>
</protein>
<evidence type="ECO:0000259" key="2">
    <source>
        <dbReference type="Pfam" id="PF06445"/>
    </source>
</evidence>
<dbReference type="Gene3D" id="3.20.80.10">
    <property type="entry name" value="Regulatory factor, effector binding domain"/>
    <property type="match status" value="1"/>
</dbReference>
<evidence type="ECO:0000313" key="3">
    <source>
        <dbReference type="EMBL" id="AJR04653.1"/>
    </source>
</evidence>
<dbReference type="HOGENOM" id="CLU_065770_1_0_10"/>